<evidence type="ECO:0000313" key="5">
    <source>
        <dbReference type="Proteomes" id="UP001527202"/>
    </source>
</evidence>
<name>A0A410WUD9_9BACL</name>
<accession>A0A410WUD9</accession>
<keyword evidence="5" id="KW-1185">Reference proteome</keyword>
<feature type="coiled-coil region" evidence="1">
    <location>
        <begin position="51"/>
        <end position="78"/>
    </location>
</feature>
<sequence>MSVLQNELTHLIFLAEVVIASRKKEVMEDTLQCLLYIIKSLPEVEVPDSVAEQIAHLTERIEEKLRQENERIQEIQGNLGQLAKPNSIA</sequence>
<organism evidence="3 4">
    <name type="scientific">Paenibacillus chitinolyticus</name>
    <dbReference type="NCBI Taxonomy" id="79263"/>
    <lineage>
        <taxon>Bacteria</taxon>
        <taxon>Bacillati</taxon>
        <taxon>Bacillota</taxon>
        <taxon>Bacilli</taxon>
        <taxon>Bacillales</taxon>
        <taxon>Paenibacillaceae</taxon>
        <taxon>Paenibacillus</taxon>
    </lineage>
</organism>
<evidence type="ECO:0000313" key="2">
    <source>
        <dbReference type="EMBL" id="MCY9595158.1"/>
    </source>
</evidence>
<evidence type="ECO:0000313" key="4">
    <source>
        <dbReference type="Proteomes" id="UP000288943"/>
    </source>
</evidence>
<dbReference type="EMBL" id="JAMDMJ010000004">
    <property type="protein sequence ID" value="MCY9595158.1"/>
    <property type="molecule type" value="Genomic_DNA"/>
</dbReference>
<reference evidence="2 5" key="2">
    <citation type="submission" date="2022-05" db="EMBL/GenBank/DDBJ databases">
        <title>Genome Sequencing of Bee-Associated Microbes.</title>
        <authorList>
            <person name="Dunlap C."/>
        </authorList>
    </citation>
    <scope>NUCLEOTIDE SEQUENCE [LARGE SCALE GENOMIC DNA]</scope>
    <source>
        <strain evidence="2 5">NRRL B-23120</strain>
    </source>
</reference>
<dbReference type="RefSeq" id="WP_042230831.1">
    <property type="nucleotide sequence ID" value="NZ_CP026520.1"/>
</dbReference>
<dbReference type="Proteomes" id="UP001527202">
    <property type="component" value="Unassembled WGS sequence"/>
</dbReference>
<dbReference type="EMBL" id="CP026520">
    <property type="protein sequence ID" value="QAV18019.1"/>
    <property type="molecule type" value="Genomic_DNA"/>
</dbReference>
<evidence type="ECO:0000256" key="1">
    <source>
        <dbReference type="SAM" id="Coils"/>
    </source>
</evidence>
<dbReference type="KEGG" id="pchi:PC41400_10205"/>
<gene>
    <name evidence="2" type="ORF">M5X16_05120</name>
    <name evidence="3" type="ORF">PC41400_10205</name>
</gene>
<proteinExistence type="predicted"/>
<dbReference type="Proteomes" id="UP000288943">
    <property type="component" value="Chromosome"/>
</dbReference>
<dbReference type="AlphaFoldDB" id="A0A410WUD9"/>
<dbReference type="GeneID" id="95375180"/>
<reference evidence="3 4" key="1">
    <citation type="submission" date="2018-01" db="EMBL/GenBank/DDBJ databases">
        <title>The whole genome sequencing and assembly of Paenibacillus chitinolyticus KCCM 41400 strain.</title>
        <authorList>
            <person name="Kim J.-Y."/>
            <person name="Park M.-K."/>
            <person name="Lee Y.-J."/>
            <person name="Yi H."/>
            <person name="Bahn Y.-S."/>
            <person name="Kim J.F."/>
            <person name="Lee D.-W."/>
        </authorList>
    </citation>
    <scope>NUCLEOTIDE SEQUENCE [LARGE SCALE GENOMIC DNA]</scope>
    <source>
        <strain evidence="3 4">KCCM 41400</strain>
    </source>
</reference>
<evidence type="ECO:0000313" key="3">
    <source>
        <dbReference type="EMBL" id="QAV18019.1"/>
    </source>
</evidence>
<keyword evidence="1" id="KW-0175">Coiled coil</keyword>
<dbReference type="OrthoDB" id="2620138at2"/>
<protein>
    <submittedName>
        <fullName evidence="3">Uncharacterized protein</fullName>
    </submittedName>
</protein>